<evidence type="ECO:0000313" key="3">
    <source>
        <dbReference type="Proteomes" id="UP000319949"/>
    </source>
</evidence>
<gene>
    <name evidence="2" type="ORF">FBZ96_105171</name>
</gene>
<dbReference type="RefSeq" id="WP_063689328.1">
    <property type="nucleotide sequence ID" value="NZ_LVEM01000003.1"/>
</dbReference>
<protein>
    <submittedName>
        <fullName evidence="2">Uncharacterized protein</fullName>
    </submittedName>
</protein>
<dbReference type="AlphaFoldDB" id="A0A560DN12"/>
<keyword evidence="1" id="KW-0812">Transmembrane</keyword>
<keyword evidence="1" id="KW-0472">Membrane</keyword>
<comment type="caution">
    <text evidence="2">The sequence shown here is derived from an EMBL/GenBank/DDBJ whole genome shotgun (WGS) entry which is preliminary data.</text>
</comment>
<dbReference type="STRING" id="1803665.GCA_001641335_04966"/>
<proteinExistence type="predicted"/>
<name>A0A560DN12_9BRAD</name>
<evidence type="ECO:0000313" key="2">
    <source>
        <dbReference type="EMBL" id="TWA98495.1"/>
    </source>
</evidence>
<accession>A0A560DN12</accession>
<keyword evidence="3" id="KW-1185">Reference proteome</keyword>
<dbReference type="Proteomes" id="UP000319949">
    <property type="component" value="Unassembled WGS sequence"/>
</dbReference>
<dbReference type="EMBL" id="VITK01000005">
    <property type="protein sequence ID" value="TWA98495.1"/>
    <property type="molecule type" value="Genomic_DNA"/>
</dbReference>
<keyword evidence="1" id="KW-1133">Transmembrane helix</keyword>
<sequence>MSRRRWIWIGAAVLAVPVVAGFLFVVLIDSVMSGFGACRVVRQRAFASPNGSQLVVVVWKSCGATVPDSTQASILARGRNFSPESTPTFVSVRGHLDVVVAWSSERAVRIGFIPGPEQVYKRDQRAGDVAINYE</sequence>
<reference evidence="2 3" key="1">
    <citation type="submission" date="2019-06" db="EMBL/GenBank/DDBJ databases">
        <title>Genomic Encyclopedia of Type Strains, Phase IV (KMG-V): Genome sequencing to study the core and pangenomes of soil and plant-associated prokaryotes.</title>
        <authorList>
            <person name="Whitman W."/>
        </authorList>
    </citation>
    <scope>NUCLEOTIDE SEQUENCE [LARGE SCALE GENOMIC DNA]</scope>
    <source>
        <strain evidence="2 3">BR 510</strain>
    </source>
</reference>
<organism evidence="2 3">
    <name type="scientific">Bradyrhizobium stylosanthis</name>
    <dbReference type="NCBI Taxonomy" id="1803665"/>
    <lineage>
        <taxon>Bacteria</taxon>
        <taxon>Pseudomonadati</taxon>
        <taxon>Pseudomonadota</taxon>
        <taxon>Alphaproteobacteria</taxon>
        <taxon>Hyphomicrobiales</taxon>
        <taxon>Nitrobacteraceae</taxon>
        <taxon>Bradyrhizobium</taxon>
    </lineage>
</organism>
<feature type="transmembrane region" description="Helical" evidence="1">
    <location>
        <begin position="6"/>
        <end position="28"/>
    </location>
</feature>
<evidence type="ECO:0000256" key="1">
    <source>
        <dbReference type="SAM" id="Phobius"/>
    </source>
</evidence>